<dbReference type="Pfam" id="PF01814">
    <property type="entry name" value="Hemerythrin"/>
    <property type="match status" value="1"/>
</dbReference>
<dbReference type="OrthoDB" id="937463at2"/>
<protein>
    <submittedName>
        <fullName evidence="2">Regulator of cell morphogenesis and NO signaling</fullName>
    </submittedName>
</protein>
<organism evidence="2 3">
    <name type="scientific">Bacteroides luti</name>
    <dbReference type="NCBI Taxonomy" id="1297750"/>
    <lineage>
        <taxon>Bacteria</taxon>
        <taxon>Pseudomonadati</taxon>
        <taxon>Bacteroidota</taxon>
        <taxon>Bacteroidia</taxon>
        <taxon>Bacteroidales</taxon>
        <taxon>Bacteroidaceae</taxon>
        <taxon>Bacteroides</taxon>
    </lineage>
</organism>
<evidence type="ECO:0000313" key="2">
    <source>
        <dbReference type="EMBL" id="SHE63085.1"/>
    </source>
</evidence>
<feature type="domain" description="Hemerythrin-like" evidence="1">
    <location>
        <begin position="83"/>
        <end position="221"/>
    </location>
</feature>
<dbReference type="RefSeq" id="WP_073399017.1">
    <property type="nucleotide sequence ID" value="NZ_FQTV01000002.1"/>
</dbReference>
<name>A0A1M4V2B0_9BACE</name>
<keyword evidence="3" id="KW-1185">Reference proteome</keyword>
<dbReference type="AlphaFoldDB" id="A0A1M4V2B0"/>
<accession>A0A1M4V2B0</accession>
<dbReference type="Gene3D" id="1.20.120.520">
    <property type="entry name" value="nmb1532 protein domain like"/>
    <property type="match status" value="1"/>
</dbReference>
<sequence>MDKQLKYKETDKMSDLICENYTLLQVMSRFGLSLGFGDKTVKEFCLLNQVDYRTFLAVVNFIDEGYLRMDDTFKELSVASIMNYLKQAHSYFLDFNFPSIRLKLMEAIGYSEDNVTSLIMKFYDDYVDEVRKHMEYEDKVVFKYVEALLRGELPTNYSISVYAKKHTQVETKLTELKNIIIKYYPAKSNNNLLNAALFDIFSCEQDLESHSRVEDYLFVPEVLKLVKKLSNSDE</sequence>
<reference evidence="2 3" key="1">
    <citation type="submission" date="2016-11" db="EMBL/GenBank/DDBJ databases">
        <authorList>
            <person name="Jaros S."/>
            <person name="Januszkiewicz K."/>
            <person name="Wedrychowicz H."/>
        </authorList>
    </citation>
    <scope>NUCLEOTIDE SEQUENCE [LARGE SCALE GENOMIC DNA]</scope>
    <source>
        <strain evidence="2 3">DSM 26991</strain>
    </source>
</reference>
<dbReference type="EMBL" id="FQTV01000002">
    <property type="protein sequence ID" value="SHE63085.1"/>
    <property type="molecule type" value="Genomic_DNA"/>
</dbReference>
<evidence type="ECO:0000259" key="1">
    <source>
        <dbReference type="Pfam" id="PF01814"/>
    </source>
</evidence>
<dbReference type="STRING" id="1297750.SAMN05444405_102215"/>
<dbReference type="Proteomes" id="UP000184509">
    <property type="component" value="Unassembled WGS sequence"/>
</dbReference>
<proteinExistence type="predicted"/>
<dbReference type="InterPro" id="IPR012312">
    <property type="entry name" value="Hemerythrin-like"/>
</dbReference>
<evidence type="ECO:0000313" key="3">
    <source>
        <dbReference type="Proteomes" id="UP000184509"/>
    </source>
</evidence>
<gene>
    <name evidence="2" type="ORF">SAMN05444405_102215</name>
</gene>